<dbReference type="STRING" id="1304281.ACM44_13015"/>
<sequence>MFNFKDLGIKPKESAFIGKKIDMEDILNLEVIVIGFEIKDSTKKANTKYLTLQIEVDGNKRVVFTGSKNLMDLISQIPKDKFPFKTIIKKNDKRLEFT</sequence>
<dbReference type="OrthoDB" id="1366256at2"/>
<accession>A0A0J7IWJ6</accession>
<organism evidence="1 2">
    <name type="scientific">Chryseobacterium koreense CCUG 49689</name>
    <dbReference type="NCBI Taxonomy" id="1304281"/>
    <lineage>
        <taxon>Bacteria</taxon>
        <taxon>Pseudomonadati</taxon>
        <taxon>Bacteroidota</taxon>
        <taxon>Flavobacteriia</taxon>
        <taxon>Flavobacteriales</taxon>
        <taxon>Weeksellaceae</taxon>
        <taxon>Chryseobacterium group</taxon>
        <taxon>Chryseobacterium</taxon>
    </lineage>
</organism>
<evidence type="ECO:0000313" key="1">
    <source>
        <dbReference type="EMBL" id="KMQ70332.1"/>
    </source>
</evidence>
<dbReference type="AlphaFoldDB" id="A0A0J7IWJ6"/>
<reference evidence="1 2" key="1">
    <citation type="journal article" date="2004" name="Int. J. Syst. Evol. Microbiol.">
        <title>Kaistella koreensis gen. nov., sp. nov., a novel member of the Chryseobacterium-Bergeyella-Riemerella branch.</title>
        <authorList>
            <person name="Kim M.K."/>
            <person name="Im W.T."/>
            <person name="Shin Y.K."/>
            <person name="Lim J.H."/>
            <person name="Kim S.H."/>
            <person name="Lee B.C."/>
            <person name="Park M.Y."/>
            <person name="Lee K.Y."/>
            <person name="Lee S.T."/>
        </authorList>
    </citation>
    <scope>NUCLEOTIDE SEQUENCE [LARGE SCALE GENOMIC DNA]</scope>
    <source>
        <strain evidence="1 2">CCUG 49689</strain>
    </source>
</reference>
<dbReference type="EMBL" id="LFNG01000022">
    <property type="protein sequence ID" value="KMQ70332.1"/>
    <property type="molecule type" value="Genomic_DNA"/>
</dbReference>
<gene>
    <name evidence="1" type="ORF">ACM44_13015</name>
</gene>
<keyword evidence="2" id="KW-1185">Reference proteome</keyword>
<evidence type="ECO:0000313" key="2">
    <source>
        <dbReference type="Proteomes" id="UP000035900"/>
    </source>
</evidence>
<dbReference type="Proteomes" id="UP000035900">
    <property type="component" value="Unassembled WGS sequence"/>
</dbReference>
<name>A0A0J7IWJ6_9FLAO</name>
<dbReference type="RefSeq" id="WP_048500485.1">
    <property type="nucleotide sequence ID" value="NZ_LFNG01000022.1"/>
</dbReference>
<protein>
    <submittedName>
        <fullName evidence="1">Uncharacterized protein</fullName>
    </submittedName>
</protein>
<comment type="caution">
    <text evidence="1">The sequence shown here is derived from an EMBL/GenBank/DDBJ whole genome shotgun (WGS) entry which is preliminary data.</text>
</comment>
<proteinExistence type="predicted"/>
<dbReference type="PATRIC" id="fig|1304281.5.peg.2806"/>